<proteinExistence type="predicted"/>
<evidence type="ECO:0000256" key="1">
    <source>
        <dbReference type="SAM" id="MobiDB-lite"/>
    </source>
</evidence>
<dbReference type="EMBL" id="FPIP01000006">
    <property type="protein sequence ID" value="SFW39587.1"/>
    <property type="molecule type" value="Genomic_DNA"/>
</dbReference>
<dbReference type="SUPFAM" id="SSF54523">
    <property type="entry name" value="Pili subunits"/>
    <property type="match status" value="1"/>
</dbReference>
<gene>
    <name evidence="3" type="ORF">SAMN02910280_2273</name>
</gene>
<protein>
    <submittedName>
        <fullName evidence="3">Prepilin-type N-terminal cleavage/methylation domain-containing protein</fullName>
    </submittedName>
</protein>
<keyword evidence="2" id="KW-1133">Transmembrane helix</keyword>
<dbReference type="InterPro" id="IPR012902">
    <property type="entry name" value="N_methyl_site"/>
</dbReference>
<dbReference type="PROSITE" id="PS00409">
    <property type="entry name" value="PROKAR_NTER_METHYL"/>
    <property type="match status" value="1"/>
</dbReference>
<dbReference type="PANTHER" id="PTHR30093">
    <property type="entry name" value="GENERAL SECRETION PATHWAY PROTEIN G"/>
    <property type="match status" value="1"/>
</dbReference>
<dbReference type="Gene3D" id="3.30.700.10">
    <property type="entry name" value="Glycoprotein, Type 4 Pilin"/>
    <property type="match status" value="1"/>
</dbReference>
<sequence>MNETSEMKNSVKKGFTLIELITVLAIIGILAAMLVPNMYNYLELARNRADVQAASVICKAIQVEMAMDSERIESFTRNPWVGGTNADGSHFDPDDHGYVYVDKNEVRVSSYAMAKILEQNGYIDSAGPRPNDDGIHEYKFPKSQCHGLICKSNRSWYRYQINVNNRGGEVSFTYSANSKSGERHNTSNMSSADNYHDQGASEKFAAMIGGEADDYVSLPNLG</sequence>
<feature type="region of interest" description="Disordered" evidence="1">
    <location>
        <begin position="175"/>
        <end position="196"/>
    </location>
</feature>
<feature type="transmembrane region" description="Helical" evidence="2">
    <location>
        <begin position="20"/>
        <end position="39"/>
    </location>
</feature>
<dbReference type="AlphaFoldDB" id="A0A1K1NWE5"/>
<dbReference type="Proteomes" id="UP000183461">
    <property type="component" value="Unassembled WGS sequence"/>
</dbReference>
<keyword evidence="2" id="KW-0472">Membrane</keyword>
<evidence type="ECO:0000313" key="4">
    <source>
        <dbReference type="Proteomes" id="UP000183461"/>
    </source>
</evidence>
<keyword evidence="2" id="KW-0812">Transmembrane</keyword>
<dbReference type="Pfam" id="PF07963">
    <property type="entry name" value="N_methyl"/>
    <property type="match status" value="1"/>
</dbReference>
<accession>A0A1K1NWE5</accession>
<dbReference type="NCBIfam" id="TIGR02532">
    <property type="entry name" value="IV_pilin_GFxxxE"/>
    <property type="match status" value="1"/>
</dbReference>
<evidence type="ECO:0000313" key="3">
    <source>
        <dbReference type="EMBL" id="SFW39587.1"/>
    </source>
</evidence>
<dbReference type="InterPro" id="IPR045584">
    <property type="entry name" value="Pilin-like"/>
</dbReference>
<evidence type="ECO:0000256" key="2">
    <source>
        <dbReference type="SAM" id="Phobius"/>
    </source>
</evidence>
<dbReference type="PANTHER" id="PTHR30093:SF43">
    <property type="entry name" value="SLR2015 PROTEIN"/>
    <property type="match status" value="1"/>
</dbReference>
<dbReference type="RefSeq" id="WP_072300502.1">
    <property type="nucleotide sequence ID" value="NZ_FPIP01000006.1"/>
</dbReference>
<organism evidence="3 4">
    <name type="scientific">Ruminococcus flavefaciens</name>
    <dbReference type="NCBI Taxonomy" id="1265"/>
    <lineage>
        <taxon>Bacteria</taxon>
        <taxon>Bacillati</taxon>
        <taxon>Bacillota</taxon>
        <taxon>Clostridia</taxon>
        <taxon>Eubacteriales</taxon>
        <taxon>Oscillospiraceae</taxon>
        <taxon>Ruminococcus</taxon>
    </lineage>
</organism>
<name>A0A1K1NWE5_RUMFL</name>
<reference evidence="3 4" key="1">
    <citation type="submission" date="2016-11" db="EMBL/GenBank/DDBJ databases">
        <authorList>
            <person name="Jaros S."/>
            <person name="Januszkiewicz K."/>
            <person name="Wedrychowicz H."/>
        </authorList>
    </citation>
    <scope>NUCLEOTIDE SEQUENCE [LARGE SCALE GENOMIC DNA]</scope>
    <source>
        <strain evidence="3 4">YL228</strain>
    </source>
</reference>